<dbReference type="EMBL" id="JSZA02000209">
    <property type="protein sequence ID" value="KHD07646.1"/>
    <property type="molecule type" value="Genomic_DNA"/>
</dbReference>
<keyword evidence="7" id="KW-1185">Reference proteome</keyword>
<dbReference type="GO" id="GO:0009403">
    <property type="term" value="P:toxin biosynthetic process"/>
    <property type="evidence" value="ECO:0007669"/>
    <property type="project" value="InterPro"/>
</dbReference>
<dbReference type="AlphaFoldDB" id="A0A0A6RUU2"/>
<keyword evidence="4 5" id="KW-0472">Membrane</keyword>
<keyword evidence="3 5" id="KW-1133">Transmembrane helix</keyword>
<evidence type="ECO:0000256" key="5">
    <source>
        <dbReference type="SAM" id="Phobius"/>
    </source>
</evidence>
<evidence type="ECO:0000256" key="2">
    <source>
        <dbReference type="ARBA" id="ARBA00022692"/>
    </source>
</evidence>
<name>A0A0A6RUU2_9GAMM</name>
<comment type="subcellular location">
    <subcellularLocation>
        <location evidence="1">Membrane</location>
        <topology evidence="1">Multi-pass membrane protein</topology>
    </subcellularLocation>
</comment>
<evidence type="ECO:0000256" key="3">
    <source>
        <dbReference type="ARBA" id="ARBA00022989"/>
    </source>
</evidence>
<dbReference type="InterPro" id="IPR052719">
    <property type="entry name" value="CvpA-like"/>
</dbReference>
<organism evidence="6 7">
    <name type="scientific">Candidatus Thiomargarita nelsonii</name>
    <dbReference type="NCBI Taxonomy" id="1003181"/>
    <lineage>
        <taxon>Bacteria</taxon>
        <taxon>Pseudomonadati</taxon>
        <taxon>Pseudomonadota</taxon>
        <taxon>Gammaproteobacteria</taxon>
        <taxon>Thiotrichales</taxon>
        <taxon>Thiotrichaceae</taxon>
        <taxon>Thiomargarita</taxon>
    </lineage>
</organism>
<evidence type="ECO:0000313" key="7">
    <source>
        <dbReference type="Proteomes" id="UP000030428"/>
    </source>
</evidence>
<dbReference type="Proteomes" id="UP000030428">
    <property type="component" value="Unassembled WGS sequence"/>
</dbReference>
<sequence>MNLTDLSIFLLILGSGIISYFNGFVRELFSFLSWSISLMIAIIFLGVLTSQLTTLIPSYPDLRITVALISLFFTSFILLEWLSYLILNSIGRTRLSIPDRILAIFFGIGRGYIIITLLIILAGLTHLPTKTGWQQSALIHHFKSVAVEFRRHLPDDIAAEFKFEPPPELQ</sequence>
<dbReference type="GO" id="GO:0016020">
    <property type="term" value="C:membrane"/>
    <property type="evidence" value="ECO:0007669"/>
    <property type="project" value="UniProtKB-SubCell"/>
</dbReference>
<dbReference type="PANTHER" id="PTHR36926:SF1">
    <property type="entry name" value="COLICIN V PRODUCTION PROTEIN"/>
    <property type="match status" value="1"/>
</dbReference>
<proteinExistence type="predicted"/>
<feature type="transmembrane region" description="Helical" evidence="5">
    <location>
        <begin position="6"/>
        <end position="24"/>
    </location>
</feature>
<reference evidence="6 7" key="1">
    <citation type="journal article" date="2016" name="Front. Microbiol.">
        <title>Single-Cell (Meta-)Genomics of a Dimorphic Candidatus Thiomargarita nelsonii Reveals Genomic Plasticity.</title>
        <authorList>
            <person name="Flood B.E."/>
            <person name="Fliss P."/>
            <person name="Jones D.S."/>
            <person name="Dick G.J."/>
            <person name="Jain S."/>
            <person name="Kaster A.K."/>
            <person name="Winkel M."/>
            <person name="Mussmann M."/>
            <person name="Bailey J."/>
        </authorList>
    </citation>
    <scope>NUCLEOTIDE SEQUENCE [LARGE SCALE GENOMIC DNA]</scope>
    <source>
        <strain evidence="6">Hydrate Ridge</strain>
    </source>
</reference>
<dbReference type="Pfam" id="PF02674">
    <property type="entry name" value="Colicin_V"/>
    <property type="match status" value="1"/>
</dbReference>
<gene>
    <name evidence="6" type="ORF">PN36_29740</name>
</gene>
<feature type="transmembrane region" description="Helical" evidence="5">
    <location>
        <begin position="64"/>
        <end position="90"/>
    </location>
</feature>
<comment type="caution">
    <text evidence="6">The sequence shown here is derived from an EMBL/GenBank/DDBJ whole genome shotgun (WGS) entry which is preliminary data.</text>
</comment>
<feature type="transmembrane region" description="Helical" evidence="5">
    <location>
        <begin position="102"/>
        <end position="124"/>
    </location>
</feature>
<feature type="transmembrane region" description="Helical" evidence="5">
    <location>
        <begin position="31"/>
        <end position="52"/>
    </location>
</feature>
<protein>
    <recommendedName>
        <fullName evidence="8">Colicin V production protein</fullName>
    </recommendedName>
</protein>
<dbReference type="PANTHER" id="PTHR36926">
    <property type="entry name" value="COLICIN V PRODUCTION PROTEIN"/>
    <property type="match status" value="1"/>
</dbReference>
<accession>A0A0A6RUU2</accession>
<evidence type="ECO:0000313" key="6">
    <source>
        <dbReference type="EMBL" id="KHD07646.1"/>
    </source>
</evidence>
<dbReference type="InterPro" id="IPR003825">
    <property type="entry name" value="Colicin-V_CvpA"/>
</dbReference>
<evidence type="ECO:0008006" key="8">
    <source>
        <dbReference type="Google" id="ProtNLM"/>
    </source>
</evidence>
<keyword evidence="2 5" id="KW-0812">Transmembrane</keyword>
<evidence type="ECO:0000256" key="1">
    <source>
        <dbReference type="ARBA" id="ARBA00004141"/>
    </source>
</evidence>
<evidence type="ECO:0000256" key="4">
    <source>
        <dbReference type="ARBA" id="ARBA00023136"/>
    </source>
</evidence>